<evidence type="ECO:0000256" key="4">
    <source>
        <dbReference type="PROSITE-ProRule" id="PRU00221"/>
    </source>
</evidence>
<protein>
    <submittedName>
        <fullName evidence="6">WD40 repeat-like protein</fullName>
    </submittedName>
</protein>
<dbReference type="InterPro" id="IPR019775">
    <property type="entry name" value="WD40_repeat_CS"/>
</dbReference>
<gene>
    <name evidence="5" type="ORF">O9G_000829</name>
    <name evidence="6" type="ORF">ROZALSC1DRAFT_28650</name>
</gene>
<dbReference type="Proteomes" id="UP000030755">
    <property type="component" value="Unassembled WGS sequence"/>
</dbReference>
<dbReference type="SMART" id="SM00320">
    <property type="entry name" value="WD40"/>
    <property type="match status" value="7"/>
</dbReference>
<dbReference type="GO" id="GO:0000445">
    <property type="term" value="C:THO complex part of transcription export complex"/>
    <property type="evidence" value="ECO:0007669"/>
    <property type="project" value="TreeGrafter"/>
</dbReference>
<dbReference type="PROSITE" id="PS50082">
    <property type="entry name" value="WD_REPEATS_2"/>
    <property type="match status" value="3"/>
</dbReference>
<dbReference type="EMBL" id="KE561117">
    <property type="protein sequence ID" value="EPZ32754.1"/>
    <property type="molecule type" value="Genomic_DNA"/>
</dbReference>
<dbReference type="InterPro" id="IPR036322">
    <property type="entry name" value="WD40_repeat_dom_sf"/>
</dbReference>
<proteinExistence type="inferred from homology"/>
<reference evidence="8" key="2">
    <citation type="journal article" date="2018" name="Nat. Microbiol.">
        <title>Leveraging single-cell genomics to expand the fungal tree of life.</title>
        <authorList>
            <person name="Ahrendt S.R."/>
            <person name="Quandt C.A."/>
            <person name="Ciobanu D."/>
            <person name="Clum A."/>
            <person name="Salamov A."/>
            <person name="Andreopoulos B."/>
            <person name="Cheng J.F."/>
            <person name="Woyke T."/>
            <person name="Pelin A."/>
            <person name="Henrissat B."/>
            <person name="Reynolds N.K."/>
            <person name="Benny G.L."/>
            <person name="Smith M.E."/>
            <person name="James T.Y."/>
            <person name="Grigoriev I.V."/>
        </authorList>
    </citation>
    <scope>NUCLEOTIDE SEQUENCE [LARGE SCALE GENOMIC DNA]</scope>
    <source>
        <strain evidence="8">CSF55</strain>
    </source>
</reference>
<dbReference type="InterPro" id="IPR001680">
    <property type="entry name" value="WD40_rpt"/>
</dbReference>
<dbReference type="PRINTS" id="PR00320">
    <property type="entry name" value="GPROTEINBRPT"/>
</dbReference>
<dbReference type="OrthoDB" id="340259at2759"/>
<name>A0A075AW47_ROZAC</name>
<keyword evidence="2" id="KW-0677">Repeat</keyword>
<keyword evidence="1 4" id="KW-0853">WD repeat</keyword>
<evidence type="ECO:0000313" key="7">
    <source>
        <dbReference type="Proteomes" id="UP000030755"/>
    </source>
</evidence>
<dbReference type="Proteomes" id="UP000281549">
    <property type="component" value="Unassembled WGS sequence"/>
</dbReference>
<evidence type="ECO:0000313" key="8">
    <source>
        <dbReference type="Proteomes" id="UP000281549"/>
    </source>
</evidence>
<dbReference type="HOGENOM" id="CLU_045202_0_0_1"/>
<evidence type="ECO:0000256" key="2">
    <source>
        <dbReference type="ARBA" id="ARBA00022737"/>
    </source>
</evidence>
<dbReference type="InterPro" id="IPR015943">
    <property type="entry name" value="WD40/YVTN_repeat-like_dom_sf"/>
</dbReference>
<accession>A0A075AW47</accession>
<reference evidence="5 7" key="1">
    <citation type="journal article" date="2013" name="Curr. Biol.">
        <title>Shared signatures of parasitism and phylogenomics unite Cryptomycota and microsporidia.</title>
        <authorList>
            <person name="James T.Y."/>
            <person name="Pelin A."/>
            <person name="Bonen L."/>
            <person name="Ahrendt S."/>
            <person name="Sain D."/>
            <person name="Corradi N."/>
            <person name="Stajich J.E."/>
        </authorList>
    </citation>
    <scope>NUCLEOTIDE SEQUENCE [LARGE SCALE GENOMIC DNA]</scope>
    <source>
        <strain evidence="5 7">CSF55</strain>
        <strain evidence="5 7">CSF55</strain>
    </source>
</reference>
<evidence type="ECO:0000256" key="3">
    <source>
        <dbReference type="ARBA" id="ARBA00046343"/>
    </source>
</evidence>
<dbReference type="Pfam" id="PF25174">
    <property type="entry name" value="Beta-prop_THOC3"/>
    <property type="match status" value="1"/>
</dbReference>
<dbReference type="InterPro" id="IPR040132">
    <property type="entry name" value="Tex1/THOC3"/>
</dbReference>
<reference evidence="6" key="3">
    <citation type="submission" date="2018-08" db="EMBL/GenBank/DDBJ databases">
        <title>Leveraging single-cell genomics to expand the Fungal Tree of Life.</title>
        <authorList>
            <consortium name="DOE Joint Genome Institute"/>
            <person name="Ahrendt S.R."/>
            <person name="Quandt C.A."/>
            <person name="Ciobanu D."/>
            <person name="Clum A."/>
            <person name="Salamov A."/>
            <person name="Andreopoulos B."/>
            <person name="Cheng J.-F."/>
            <person name="Woyke T."/>
            <person name="Pelin A."/>
            <person name="Henrissat B."/>
            <person name="Reynolds N."/>
            <person name="Benny G.L."/>
            <person name="Smith M.E."/>
            <person name="James T.Y."/>
            <person name="Grigoriev I.V."/>
        </authorList>
    </citation>
    <scope>NUCLEOTIDE SEQUENCE</scope>
    <source>
        <strain evidence="6">CSF55</strain>
    </source>
</reference>
<dbReference type="CDD" id="cd00200">
    <property type="entry name" value="WD40"/>
    <property type="match status" value="1"/>
</dbReference>
<dbReference type="OMA" id="WNADGRH"/>
<dbReference type="PANTHER" id="PTHR22839:SF0">
    <property type="entry name" value="THO COMPLEX SUBUNIT 3"/>
    <property type="match status" value="1"/>
</dbReference>
<sequence length="309" mass="34872">MAKLPWTEQSKPKEYRGHKSKVHSVSWSCDGKKLASGSTDSTARVWHVEKQHHGRDFVELRGHTQAVEQVAFHPSDADLLATTSSDKTVRIWDTKSLKCLREVSTLGENINLCWHPNGQMIAVGNKDDIVVFIDAESMEIIKSMQFSFEVNEVTWNSKGDKFFITTGLGTVQILSYPELNVVYTINAHTSNCYCLKFDPKHRYLAVGSADALASLWELDTLTCLKTFTEMEWPIRCLSFSHDGEFLAMASEDSHILICNTETGKQVFKVPSNSATNSIAWHPNKYQLAYACDDNDRSRSDYGIYVFGQL</sequence>
<dbReference type="GO" id="GO:0006406">
    <property type="term" value="P:mRNA export from nucleus"/>
    <property type="evidence" value="ECO:0007669"/>
    <property type="project" value="InterPro"/>
</dbReference>
<dbReference type="PANTHER" id="PTHR22839">
    <property type="entry name" value="THO COMPLEX SUBUNIT 3 THO3"/>
    <property type="match status" value="1"/>
</dbReference>
<feature type="repeat" description="WD" evidence="4">
    <location>
        <begin position="185"/>
        <end position="226"/>
    </location>
</feature>
<evidence type="ECO:0000313" key="6">
    <source>
        <dbReference type="EMBL" id="RKP19793.1"/>
    </source>
</evidence>
<evidence type="ECO:0000313" key="5">
    <source>
        <dbReference type="EMBL" id="EPZ32754.1"/>
    </source>
</evidence>
<dbReference type="AlphaFoldDB" id="A0A075AW47"/>
<dbReference type="InterPro" id="IPR020472">
    <property type="entry name" value="WD40_PAC1"/>
</dbReference>
<feature type="repeat" description="WD" evidence="4">
    <location>
        <begin position="15"/>
        <end position="49"/>
    </location>
</feature>
<dbReference type="Gene3D" id="2.130.10.10">
    <property type="entry name" value="YVTN repeat-like/Quinoprotein amine dehydrogenase"/>
    <property type="match status" value="2"/>
</dbReference>
<evidence type="ECO:0000256" key="1">
    <source>
        <dbReference type="ARBA" id="ARBA00022574"/>
    </source>
</evidence>
<comment type="similarity">
    <text evidence="3">Belongs to the THOC3 family.</text>
</comment>
<dbReference type="EMBL" id="ML005159">
    <property type="protein sequence ID" value="RKP19793.1"/>
    <property type="molecule type" value="Genomic_DNA"/>
</dbReference>
<dbReference type="PROSITE" id="PS00678">
    <property type="entry name" value="WD_REPEATS_1"/>
    <property type="match status" value="1"/>
</dbReference>
<dbReference type="STRING" id="988480.A0A075AW47"/>
<dbReference type="SUPFAM" id="SSF50978">
    <property type="entry name" value="WD40 repeat-like"/>
    <property type="match status" value="1"/>
</dbReference>
<feature type="repeat" description="WD" evidence="4">
    <location>
        <begin position="60"/>
        <end position="102"/>
    </location>
</feature>
<organism evidence="5 7">
    <name type="scientific">Rozella allomycis (strain CSF55)</name>
    <dbReference type="NCBI Taxonomy" id="988480"/>
    <lineage>
        <taxon>Eukaryota</taxon>
        <taxon>Fungi</taxon>
        <taxon>Fungi incertae sedis</taxon>
        <taxon>Cryptomycota</taxon>
        <taxon>Cryptomycota incertae sedis</taxon>
        <taxon>Rozella</taxon>
    </lineage>
</organism>
<keyword evidence="7" id="KW-1185">Reference proteome</keyword>
<dbReference type="PROSITE" id="PS50294">
    <property type="entry name" value="WD_REPEATS_REGION"/>
    <property type="match status" value="3"/>
</dbReference>